<feature type="transmembrane region" description="Helical" evidence="1">
    <location>
        <begin position="142"/>
        <end position="165"/>
    </location>
</feature>
<feature type="transmembrane region" description="Helical" evidence="1">
    <location>
        <begin position="16"/>
        <end position="34"/>
    </location>
</feature>
<proteinExistence type="predicted"/>
<evidence type="ECO:0000313" key="2">
    <source>
        <dbReference type="EMBL" id="MCC4309217.1"/>
    </source>
</evidence>
<comment type="caution">
    <text evidence="2">The sequence shown here is derived from an EMBL/GenBank/DDBJ whole genome shotgun (WGS) entry which is preliminary data.</text>
</comment>
<feature type="transmembrane region" description="Helical" evidence="1">
    <location>
        <begin position="109"/>
        <end position="130"/>
    </location>
</feature>
<keyword evidence="1" id="KW-0472">Membrane</keyword>
<keyword evidence="3" id="KW-1185">Reference proteome</keyword>
<keyword evidence="1" id="KW-1133">Transmembrane helix</keyword>
<sequence>MTAAIESPHADRRRSLAWALLVAAAVWLVPANLLPIMTLDTLGREQAGTIADGVLRLLRSGMPGLALVVFTASLLIPILKILVLAVIYWRTPAHPRPRGAIRAYRLVYWIGRWSMLDVFVVALLAGLMRFGVLARAVPEPGITAFALAVVLTMLSAHAFVTSQLWEPDHGSGANP</sequence>
<dbReference type="Pfam" id="PF04403">
    <property type="entry name" value="PqiA"/>
    <property type="match status" value="1"/>
</dbReference>
<evidence type="ECO:0000313" key="3">
    <source>
        <dbReference type="Proteomes" id="UP001108027"/>
    </source>
</evidence>
<organism evidence="2 3">
    <name type="scientific">Alloalcanivorax marinus</name>
    <dbReference type="NCBI Taxonomy" id="1177169"/>
    <lineage>
        <taxon>Bacteria</taxon>
        <taxon>Pseudomonadati</taxon>
        <taxon>Pseudomonadota</taxon>
        <taxon>Gammaproteobacteria</taxon>
        <taxon>Oceanospirillales</taxon>
        <taxon>Alcanivoracaceae</taxon>
        <taxon>Alloalcanivorax</taxon>
    </lineage>
</organism>
<dbReference type="EMBL" id="JAJGNA010000013">
    <property type="protein sequence ID" value="MCC4309217.1"/>
    <property type="molecule type" value="Genomic_DNA"/>
</dbReference>
<feature type="transmembrane region" description="Helical" evidence="1">
    <location>
        <begin position="65"/>
        <end position="89"/>
    </location>
</feature>
<dbReference type="Proteomes" id="UP001108027">
    <property type="component" value="Unassembled WGS sequence"/>
</dbReference>
<dbReference type="AlphaFoldDB" id="A0A9Q3UPN6"/>
<dbReference type="InterPro" id="IPR007498">
    <property type="entry name" value="PqiA-like"/>
</dbReference>
<protein>
    <submittedName>
        <fullName evidence="2">Paraquat-inducible protein A</fullName>
    </submittedName>
</protein>
<name>A0A9Q3UPN6_9GAMM</name>
<gene>
    <name evidence="2" type="ORF">LL252_11595</name>
</gene>
<accession>A0A9Q3UPN6</accession>
<evidence type="ECO:0000256" key="1">
    <source>
        <dbReference type="SAM" id="Phobius"/>
    </source>
</evidence>
<keyword evidence="1" id="KW-0812">Transmembrane</keyword>
<reference evidence="2" key="1">
    <citation type="submission" date="2021-10" db="EMBL/GenBank/DDBJ databases">
        <title>The diversity and Nitrogen Metabolism of Culturable Nitrate-Utilizing Bacteria Within the Oxygen Minimum Zone of the Changjiang (Yangtze River)Estuary.</title>
        <authorList>
            <person name="Zhang D."/>
            <person name="Zheng J."/>
            <person name="Liu S."/>
            <person name="He W."/>
        </authorList>
    </citation>
    <scope>NUCLEOTIDE SEQUENCE</scope>
    <source>
        <strain evidence="2">FXH-223</strain>
    </source>
</reference>
<dbReference type="RefSeq" id="WP_228234128.1">
    <property type="nucleotide sequence ID" value="NZ_JAJGNA010000013.1"/>
</dbReference>